<dbReference type="Proteomes" id="UP000717696">
    <property type="component" value="Unassembled WGS sequence"/>
</dbReference>
<accession>A0A9P9DFY3</accession>
<organism evidence="7 8">
    <name type="scientific">Dactylonectria estremocensis</name>
    <dbReference type="NCBI Taxonomy" id="1079267"/>
    <lineage>
        <taxon>Eukaryota</taxon>
        <taxon>Fungi</taxon>
        <taxon>Dikarya</taxon>
        <taxon>Ascomycota</taxon>
        <taxon>Pezizomycotina</taxon>
        <taxon>Sordariomycetes</taxon>
        <taxon>Hypocreomycetidae</taxon>
        <taxon>Hypocreales</taxon>
        <taxon>Nectriaceae</taxon>
        <taxon>Dactylonectria</taxon>
    </lineage>
</organism>
<dbReference type="SMART" id="SM00248">
    <property type="entry name" value="ANK"/>
    <property type="match status" value="2"/>
</dbReference>
<dbReference type="Gene3D" id="1.25.40.20">
    <property type="entry name" value="Ankyrin repeat-containing domain"/>
    <property type="match status" value="1"/>
</dbReference>
<evidence type="ECO:0000256" key="4">
    <source>
        <dbReference type="ARBA" id="ARBA00022833"/>
    </source>
</evidence>
<dbReference type="Gene3D" id="3.30.60.90">
    <property type="match status" value="1"/>
</dbReference>
<dbReference type="PANTHER" id="PTHR24173">
    <property type="entry name" value="ANKYRIN REPEAT CONTAINING"/>
    <property type="match status" value="1"/>
</dbReference>
<dbReference type="EMBL" id="JAGMUU010000032">
    <property type="protein sequence ID" value="KAH7118227.1"/>
    <property type="molecule type" value="Genomic_DNA"/>
</dbReference>
<dbReference type="OrthoDB" id="5086976at2759"/>
<dbReference type="InterPro" id="IPR036770">
    <property type="entry name" value="Ankyrin_rpt-contain_sf"/>
</dbReference>
<protein>
    <submittedName>
        <fullName evidence="7">Uncharacterized protein</fullName>
    </submittedName>
</protein>
<gene>
    <name evidence="7" type="ORF">B0J13DRAFT_569908</name>
</gene>
<dbReference type="PROSITE" id="PS50088">
    <property type="entry name" value="ANK_REPEAT"/>
    <property type="match status" value="1"/>
</dbReference>
<dbReference type="SUPFAM" id="SSF57850">
    <property type="entry name" value="RING/U-box"/>
    <property type="match status" value="1"/>
</dbReference>
<evidence type="ECO:0000256" key="1">
    <source>
        <dbReference type="ARBA" id="ARBA00022723"/>
    </source>
</evidence>
<dbReference type="Pfam" id="PF12796">
    <property type="entry name" value="Ank_2"/>
    <property type="match status" value="1"/>
</dbReference>
<keyword evidence="4" id="KW-0862">Zinc</keyword>
<evidence type="ECO:0000256" key="2">
    <source>
        <dbReference type="ARBA" id="ARBA00022737"/>
    </source>
</evidence>
<reference evidence="7" key="1">
    <citation type="journal article" date="2021" name="Nat. Commun.">
        <title>Genetic determinants of endophytism in the Arabidopsis root mycobiome.</title>
        <authorList>
            <person name="Mesny F."/>
            <person name="Miyauchi S."/>
            <person name="Thiergart T."/>
            <person name="Pickel B."/>
            <person name="Atanasova L."/>
            <person name="Karlsson M."/>
            <person name="Huettel B."/>
            <person name="Barry K.W."/>
            <person name="Haridas S."/>
            <person name="Chen C."/>
            <person name="Bauer D."/>
            <person name="Andreopoulos W."/>
            <person name="Pangilinan J."/>
            <person name="LaButti K."/>
            <person name="Riley R."/>
            <person name="Lipzen A."/>
            <person name="Clum A."/>
            <person name="Drula E."/>
            <person name="Henrissat B."/>
            <person name="Kohler A."/>
            <person name="Grigoriev I.V."/>
            <person name="Martin F.M."/>
            <person name="Hacquard S."/>
        </authorList>
    </citation>
    <scope>NUCLEOTIDE SEQUENCE</scope>
    <source>
        <strain evidence="7">MPI-CAGE-AT-0021</strain>
    </source>
</reference>
<comment type="caution">
    <text evidence="7">The sequence shown here is derived from an EMBL/GenBank/DDBJ whole genome shotgun (WGS) entry which is preliminary data.</text>
</comment>
<dbReference type="InterPro" id="IPR043145">
    <property type="entry name" value="Znf_ZZ_sf"/>
</dbReference>
<evidence type="ECO:0000313" key="7">
    <source>
        <dbReference type="EMBL" id="KAH7118227.1"/>
    </source>
</evidence>
<name>A0A9P9DFY3_9HYPO</name>
<proteinExistence type="predicted"/>
<feature type="repeat" description="ANK" evidence="6">
    <location>
        <begin position="25"/>
        <end position="49"/>
    </location>
</feature>
<evidence type="ECO:0000256" key="5">
    <source>
        <dbReference type="ARBA" id="ARBA00023043"/>
    </source>
</evidence>
<keyword evidence="5 6" id="KW-0040">ANK repeat</keyword>
<evidence type="ECO:0000256" key="6">
    <source>
        <dbReference type="PROSITE-ProRule" id="PRU00023"/>
    </source>
</evidence>
<dbReference type="SUPFAM" id="SSF48403">
    <property type="entry name" value="Ankyrin repeat"/>
    <property type="match status" value="1"/>
</dbReference>
<sequence>MNGHETVAMTILSYDSVDPDQEDHYGSTPLSMAARNGRTEIVKVLLATGQVTFDSQDHFGRTSLWWARRRGNTDTEQVLLDYAKKRGIPVCDNDEFIEVSPISNNRISRWCDICTLSILEDEVFYKCRVCNGGNFNVCLECYKIGGHCLKDNHELA</sequence>
<keyword evidence="3" id="KW-0863">Zinc-finger</keyword>
<keyword evidence="2" id="KW-0677">Repeat</keyword>
<dbReference type="InterPro" id="IPR002110">
    <property type="entry name" value="Ankyrin_rpt"/>
</dbReference>
<keyword evidence="1" id="KW-0479">Metal-binding</keyword>
<evidence type="ECO:0000313" key="8">
    <source>
        <dbReference type="Proteomes" id="UP000717696"/>
    </source>
</evidence>
<dbReference type="PANTHER" id="PTHR24173:SF74">
    <property type="entry name" value="ANKYRIN REPEAT DOMAIN-CONTAINING PROTEIN 16"/>
    <property type="match status" value="1"/>
</dbReference>
<dbReference type="PROSITE" id="PS50297">
    <property type="entry name" value="ANK_REP_REGION"/>
    <property type="match status" value="1"/>
</dbReference>
<evidence type="ECO:0000256" key="3">
    <source>
        <dbReference type="ARBA" id="ARBA00022771"/>
    </source>
</evidence>
<dbReference type="AlphaFoldDB" id="A0A9P9DFY3"/>
<dbReference type="GO" id="GO:0008270">
    <property type="term" value="F:zinc ion binding"/>
    <property type="evidence" value="ECO:0007669"/>
    <property type="project" value="UniProtKB-KW"/>
</dbReference>
<keyword evidence="8" id="KW-1185">Reference proteome</keyword>